<proteinExistence type="inferred from homology"/>
<keyword evidence="2" id="KW-0175">Coiled coil</keyword>
<dbReference type="Pfam" id="PF01076">
    <property type="entry name" value="Mob_Pre"/>
    <property type="match status" value="1"/>
</dbReference>
<organism evidence="3 4">
    <name type="scientific">Ligilactobacillus salivarius</name>
    <dbReference type="NCBI Taxonomy" id="1624"/>
    <lineage>
        <taxon>Bacteria</taxon>
        <taxon>Bacillati</taxon>
        <taxon>Bacillota</taxon>
        <taxon>Bacilli</taxon>
        <taxon>Lactobacillales</taxon>
        <taxon>Lactobacillaceae</taxon>
        <taxon>Ligilactobacillus</taxon>
    </lineage>
</organism>
<accession>A0AB36MEX3</accession>
<dbReference type="Gene3D" id="3.30.930.30">
    <property type="match status" value="1"/>
</dbReference>
<dbReference type="AlphaFoldDB" id="A0AB36MEX3"/>
<gene>
    <name evidence="3" type="ORF">B5G36_10275</name>
</gene>
<evidence type="ECO:0000313" key="4">
    <source>
        <dbReference type="Proteomes" id="UP000196255"/>
    </source>
</evidence>
<feature type="coiled-coil region" evidence="2">
    <location>
        <begin position="296"/>
        <end position="326"/>
    </location>
</feature>
<dbReference type="InterPro" id="IPR001668">
    <property type="entry name" value="Mob_Pre"/>
</dbReference>
<protein>
    <recommendedName>
        <fullName evidence="5">Plasmid recombination enzyme</fullName>
    </recommendedName>
</protein>
<sequence>MQNKVNKNFVVARMEKIKQGNLGGLSIHNDRKTENHSNKDIDVSKSNLNFDLISQEKGISYKKKINTYIENKRVSDKKVRKDAVVLAEWVISASSNVFKNMENSEIRRYFQESVNYFGEKFGKDNIMYGAVHFDETTPHMHMGIVPMTDDGRLSSKDVFSRNILREVQNELAIHLQKKGFSVVRGKKDSKRKNLSVSEYKKMQDELVEMQKKEEKAKKNWENLKKKRLNTKKDLMEFIATQAIDVFSKEEYEELTLTDYLDKDKKKYKLSSKKERQIYAEKVSFATLVKTYKQVLDVDQEKKKEKLKKEREELIKKEQQIQADSEHYVQTIKAVLSKNNVIAREDEPVYYFDKYRKPVFLGSVKEVSEMENKEIEDKVIPKDKSDKQKKGFITRMKDFFENTKMRLADYLKNRSDEKIFGYISPKTGKYLERIFINPTKRDLMGGDIELQDLLKDFNPVKEGKKVAQSYLNKLSKTKGPKM</sequence>
<dbReference type="NCBIfam" id="NF041497">
    <property type="entry name" value="MobV"/>
    <property type="match status" value="1"/>
</dbReference>
<comment type="similarity">
    <text evidence="1">Belongs to the plasmid mobilization pre family.</text>
</comment>
<dbReference type="CDD" id="cd17242">
    <property type="entry name" value="MobM_relaxase"/>
    <property type="match status" value="1"/>
</dbReference>
<dbReference type="EMBL" id="NFHF01000043">
    <property type="protein sequence ID" value="OUN16247.1"/>
    <property type="molecule type" value="Genomic_DNA"/>
</dbReference>
<evidence type="ECO:0008006" key="5">
    <source>
        <dbReference type="Google" id="ProtNLM"/>
    </source>
</evidence>
<evidence type="ECO:0000313" key="3">
    <source>
        <dbReference type="EMBL" id="OUN16247.1"/>
    </source>
</evidence>
<dbReference type="GO" id="GO:0003677">
    <property type="term" value="F:DNA binding"/>
    <property type="evidence" value="ECO:0007669"/>
    <property type="project" value="InterPro"/>
</dbReference>
<comment type="caution">
    <text evidence="3">The sequence shown here is derived from an EMBL/GenBank/DDBJ whole genome shotgun (WGS) entry which is preliminary data.</text>
</comment>
<dbReference type="RefSeq" id="WP_087368128.1">
    <property type="nucleotide sequence ID" value="NZ_JADCKI010000044.1"/>
</dbReference>
<evidence type="ECO:0000256" key="1">
    <source>
        <dbReference type="ARBA" id="ARBA00010657"/>
    </source>
</evidence>
<dbReference type="GO" id="GO:0006310">
    <property type="term" value="P:DNA recombination"/>
    <property type="evidence" value="ECO:0007669"/>
    <property type="project" value="InterPro"/>
</dbReference>
<reference evidence="4" key="1">
    <citation type="submission" date="2017-04" db="EMBL/GenBank/DDBJ databases">
        <title>Function of individual gut microbiota members based on whole genome sequencing of pure cultures obtained from chicken caecum.</title>
        <authorList>
            <person name="Medvecky M."/>
            <person name="Cejkova D."/>
            <person name="Polansky O."/>
            <person name="Karasova D."/>
            <person name="Kubasova T."/>
            <person name="Cizek A."/>
            <person name="Rychlik I."/>
        </authorList>
    </citation>
    <scope>NUCLEOTIDE SEQUENCE [LARGE SCALE GENOMIC DNA]</scope>
    <source>
        <strain evidence="4">An84</strain>
    </source>
</reference>
<evidence type="ECO:0000256" key="2">
    <source>
        <dbReference type="SAM" id="Coils"/>
    </source>
</evidence>
<name>A0AB36MEX3_9LACO</name>
<dbReference type="Proteomes" id="UP000196255">
    <property type="component" value="Unassembled WGS sequence"/>
</dbReference>
<feature type="coiled-coil region" evidence="2">
    <location>
        <begin position="199"/>
        <end position="226"/>
    </location>
</feature>